<name>A0A6B3LVC2_9BACT</name>
<dbReference type="InterPro" id="IPR046219">
    <property type="entry name" value="DUF6252"/>
</dbReference>
<proteinExistence type="predicted"/>
<dbReference type="Proteomes" id="UP000474777">
    <property type="component" value="Unassembled WGS sequence"/>
</dbReference>
<dbReference type="EMBL" id="JAAGWD010000002">
    <property type="protein sequence ID" value="NEM97411.1"/>
    <property type="molecule type" value="Genomic_DNA"/>
</dbReference>
<gene>
    <name evidence="1" type="ORF">GXP69_06870</name>
</gene>
<dbReference type="RefSeq" id="WP_163913728.1">
    <property type="nucleotide sequence ID" value="NZ_JAAGWD010000002.1"/>
</dbReference>
<accession>A0A6B3LVC2</accession>
<comment type="caution">
    <text evidence="1">The sequence shown here is derived from an EMBL/GenBank/DDBJ whole genome shotgun (WGS) entry which is preliminary data.</text>
</comment>
<evidence type="ECO:0000313" key="2">
    <source>
        <dbReference type="Proteomes" id="UP000474777"/>
    </source>
</evidence>
<reference evidence="1 2" key="1">
    <citation type="submission" date="2020-02" db="EMBL/GenBank/DDBJ databases">
        <authorList>
            <person name="Kim M.K."/>
        </authorList>
    </citation>
    <scope>NUCLEOTIDE SEQUENCE [LARGE SCALE GENOMIC DNA]</scope>
    <source>
        <strain evidence="1 2">BT327</strain>
    </source>
</reference>
<evidence type="ECO:0000313" key="1">
    <source>
        <dbReference type="EMBL" id="NEM97411.1"/>
    </source>
</evidence>
<keyword evidence="2" id="KW-1185">Reference proteome</keyword>
<sequence length="149" mass="17113">MNTIGCLVNGKALVPKADKWGNITYSCYYQYLDDSFGKGYYFNVSVINNKDKPVTGVYVQTNKLEVEEGKTYPLVSEDEEGNAYGFLWTNNGTKSTYYFTNETNKGELTITKLDRYNQIISGTFWFDAVDEKGNVVEVREGRFDMKYMK</sequence>
<protein>
    <submittedName>
        <fullName evidence="1">Uncharacterized protein</fullName>
    </submittedName>
</protein>
<dbReference type="AlphaFoldDB" id="A0A6B3LVC2"/>
<organism evidence="1 2">
    <name type="scientific">Pontibacter burrus</name>
    <dbReference type="NCBI Taxonomy" id="2704466"/>
    <lineage>
        <taxon>Bacteria</taxon>
        <taxon>Pseudomonadati</taxon>
        <taxon>Bacteroidota</taxon>
        <taxon>Cytophagia</taxon>
        <taxon>Cytophagales</taxon>
        <taxon>Hymenobacteraceae</taxon>
        <taxon>Pontibacter</taxon>
    </lineage>
</organism>
<dbReference type="Pfam" id="PF19765">
    <property type="entry name" value="DUF6252"/>
    <property type="match status" value="1"/>
</dbReference>